<evidence type="ECO:0000256" key="9">
    <source>
        <dbReference type="SAM" id="MobiDB-lite"/>
    </source>
</evidence>
<dbReference type="GO" id="GO:0008023">
    <property type="term" value="C:transcription elongation factor complex"/>
    <property type="evidence" value="ECO:0007669"/>
    <property type="project" value="TreeGrafter"/>
</dbReference>
<evidence type="ECO:0000256" key="5">
    <source>
        <dbReference type="ARBA" id="ARBA00020265"/>
    </source>
</evidence>
<dbReference type="AlphaFoldDB" id="A0A1Y1X7F8"/>
<accession>A0A1Y1X7F8</accession>
<comment type="similarity">
    <text evidence="4">Belongs to the ELP4 family.</text>
</comment>
<evidence type="ECO:0000256" key="6">
    <source>
        <dbReference type="ARBA" id="ARBA00022490"/>
    </source>
</evidence>
<evidence type="ECO:0000256" key="2">
    <source>
        <dbReference type="ARBA" id="ARBA00004496"/>
    </source>
</evidence>
<evidence type="ECO:0000256" key="7">
    <source>
        <dbReference type="ARBA" id="ARBA00022694"/>
    </source>
</evidence>
<organism evidence="10 11">
    <name type="scientific">Anaeromyces robustus</name>
    <dbReference type="NCBI Taxonomy" id="1754192"/>
    <lineage>
        <taxon>Eukaryota</taxon>
        <taxon>Fungi</taxon>
        <taxon>Fungi incertae sedis</taxon>
        <taxon>Chytridiomycota</taxon>
        <taxon>Chytridiomycota incertae sedis</taxon>
        <taxon>Neocallimastigomycetes</taxon>
        <taxon>Neocallimastigales</taxon>
        <taxon>Neocallimastigaceae</taxon>
        <taxon>Anaeromyces</taxon>
    </lineage>
</organism>
<gene>
    <name evidence="10" type="ORF">BCR32DRAFT_268359</name>
</gene>
<reference evidence="10 11" key="2">
    <citation type="submission" date="2016-08" db="EMBL/GenBank/DDBJ databases">
        <title>Pervasive Adenine N6-methylation of Active Genes in Fungi.</title>
        <authorList>
            <consortium name="DOE Joint Genome Institute"/>
            <person name="Mondo S.J."/>
            <person name="Dannebaum R.O."/>
            <person name="Kuo R.C."/>
            <person name="Labutti K."/>
            <person name="Haridas S."/>
            <person name="Kuo A."/>
            <person name="Salamov A."/>
            <person name="Ahrendt S.R."/>
            <person name="Lipzen A."/>
            <person name="Sullivan W."/>
            <person name="Andreopoulos W.B."/>
            <person name="Clum A."/>
            <person name="Lindquist E."/>
            <person name="Daum C."/>
            <person name="Ramamoorthy G.K."/>
            <person name="Gryganskyi A."/>
            <person name="Culley D."/>
            <person name="Magnuson J.K."/>
            <person name="James T.Y."/>
            <person name="O'Malley M.A."/>
            <person name="Stajich J.E."/>
            <person name="Spatafora J.W."/>
            <person name="Visel A."/>
            <person name="Grigoriev I.V."/>
        </authorList>
    </citation>
    <scope>NUCLEOTIDE SEQUENCE [LARGE SCALE GENOMIC DNA]</scope>
    <source>
        <strain evidence="10 11">S4</strain>
    </source>
</reference>
<dbReference type="PANTHER" id="PTHR12896:SF1">
    <property type="entry name" value="ELONGATOR COMPLEX PROTEIN 4"/>
    <property type="match status" value="1"/>
</dbReference>
<dbReference type="GO" id="GO:0033588">
    <property type="term" value="C:elongator holoenzyme complex"/>
    <property type="evidence" value="ECO:0007669"/>
    <property type="project" value="InterPro"/>
</dbReference>
<comment type="subcellular location">
    <subcellularLocation>
        <location evidence="2">Cytoplasm</location>
    </subcellularLocation>
    <subcellularLocation>
        <location evidence="1">Nucleus</location>
    </subcellularLocation>
</comment>
<dbReference type="STRING" id="1754192.A0A1Y1X7F8"/>
<sequence>MNSSFRKKINSNQVQPIATKISSYTSQLLVSSGIPSYDDLLGGGVPVGSLTMIKKDRYTTYADLFGKYFISQGLVSNQDVLVISADNNPENIINNLMGVIEGKSASIIEKESDEELNDNNDNDDKEVQPKKKGVRFAEDDKPVVKKKRVMFSEDTVEPTSKRPIQKKSELKIAWRYEKLPKFNDNNKNYAPNSFCSYFDLTKTLDPEFIKSKQENITLINIRDWDQNDDIYTKLYNIIEDKLKSDKYTKDNNTKTKSVLRILIDSFDSPFWNLSNTNNNYSQKYIFLHKLKILLRNTYSICMFTIPSYIYNDSRDNYISSHIRRLEHTCDCVIRIDSFEGMENPLSKDITQDFQGFFHVIKLPCINSLVSGIKMSETTLHNLAFKCRRKKFCIETFNLPPEMEETDQREGGTYIKSCSTVKSKLDF</sequence>
<dbReference type="InterPro" id="IPR008728">
    <property type="entry name" value="Elongator_complex_protein_4"/>
</dbReference>
<evidence type="ECO:0000313" key="10">
    <source>
        <dbReference type="EMBL" id="ORX81274.1"/>
    </source>
</evidence>
<evidence type="ECO:0000256" key="1">
    <source>
        <dbReference type="ARBA" id="ARBA00004123"/>
    </source>
</evidence>
<dbReference type="OrthoDB" id="289162at2759"/>
<dbReference type="Pfam" id="PF05625">
    <property type="entry name" value="PAXNEB"/>
    <property type="match status" value="1"/>
</dbReference>
<dbReference type="InterPro" id="IPR027417">
    <property type="entry name" value="P-loop_NTPase"/>
</dbReference>
<dbReference type="GO" id="GO:0002098">
    <property type="term" value="P:tRNA wobble uridine modification"/>
    <property type="evidence" value="ECO:0007669"/>
    <property type="project" value="InterPro"/>
</dbReference>
<comment type="pathway">
    <text evidence="3">tRNA modification; 5-methoxycarbonylmethyl-2-thiouridine-tRNA biosynthesis.</text>
</comment>
<protein>
    <recommendedName>
        <fullName evidence="5">Elongator complex protein 4</fullName>
    </recommendedName>
</protein>
<dbReference type="PANTHER" id="PTHR12896">
    <property type="entry name" value="PAX6 NEIGHBOR PROTEIN PAXNEB"/>
    <property type="match status" value="1"/>
</dbReference>
<evidence type="ECO:0000313" key="11">
    <source>
        <dbReference type="Proteomes" id="UP000193944"/>
    </source>
</evidence>
<reference evidence="10 11" key="1">
    <citation type="submission" date="2016-08" db="EMBL/GenBank/DDBJ databases">
        <title>A Parts List for Fungal Cellulosomes Revealed by Comparative Genomics.</title>
        <authorList>
            <consortium name="DOE Joint Genome Institute"/>
            <person name="Haitjema C.H."/>
            <person name="Gilmore S.P."/>
            <person name="Henske J.K."/>
            <person name="Solomon K.V."/>
            <person name="De Groot R."/>
            <person name="Kuo A."/>
            <person name="Mondo S.J."/>
            <person name="Salamov A.A."/>
            <person name="Labutti K."/>
            <person name="Zhao Z."/>
            <person name="Chiniquy J."/>
            <person name="Barry K."/>
            <person name="Brewer H.M."/>
            <person name="Purvine S.O."/>
            <person name="Wright A.T."/>
            <person name="Boxma B."/>
            <person name="Van Alen T."/>
            <person name="Hackstein J.H."/>
            <person name="Baker S.E."/>
            <person name="Grigoriev I.V."/>
            <person name="O'Malley M.A."/>
        </authorList>
    </citation>
    <scope>NUCLEOTIDE SEQUENCE [LARGE SCALE GENOMIC DNA]</scope>
    <source>
        <strain evidence="10 11">S4</strain>
    </source>
</reference>
<proteinExistence type="inferred from homology"/>
<dbReference type="UniPathway" id="UPA00988"/>
<evidence type="ECO:0000256" key="3">
    <source>
        <dbReference type="ARBA" id="ARBA00005043"/>
    </source>
</evidence>
<keyword evidence="8" id="KW-0539">Nucleus</keyword>
<feature type="compositionally biased region" description="Acidic residues" evidence="9">
    <location>
        <begin position="112"/>
        <end position="124"/>
    </location>
</feature>
<keyword evidence="6" id="KW-0963">Cytoplasm</keyword>
<evidence type="ECO:0000256" key="8">
    <source>
        <dbReference type="ARBA" id="ARBA00023242"/>
    </source>
</evidence>
<dbReference type="EMBL" id="MCFG01000122">
    <property type="protein sequence ID" value="ORX81274.1"/>
    <property type="molecule type" value="Genomic_DNA"/>
</dbReference>
<dbReference type="GO" id="GO:0005737">
    <property type="term" value="C:cytoplasm"/>
    <property type="evidence" value="ECO:0007669"/>
    <property type="project" value="UniProtKB-SubCell"/>
</dbReference>
<comment type="caution">
    <text evidence="10">The sequence shown here is derived from an EMBL/GenBank/DDBJ whole genome shotgun (WGS) entry which is preliminary data.</text>
</comment>
<dbReference type="CDD" id="cd19494">
    <property type="entry name" value="Elp4"/>
    <property type="match status" value="1"/>
</dbReference>
<keyword evidence="7" id="KW-0819">tRNA processing</keyword>
<name>A0A1Y1X7F8_9FUNG</name>
<dbReference type="Gene3D" id="3.40.50.300">
    <property type="entry name" value="P-loop containing nucleotide triphosphate hydrolases"/>
    <property type="match status" value="1"/>
</dbReference>
<feature type="region of interest" description="Disordered" evidence="9">
    <location>
        <begin position="112"/>
        <end position="132"/>
    </location>
</feature>
<evidence type="ECO:0000256" key="4">
    <source>
        <dbReference type="ARBA" id="ARBA00007573"/>
    </source>
</evidence>
<dbReference type="Proteomes" id="UP000193944">
    <property type="component" value="Unassembled WGS sequence"/>
</dbReference>
<keyword evidence="11" id="KW-1185">Reference proteome</keyword>